<protein>
    <recommendedName>
        <fullName evidence="2">FAD dependent oxidoreductase domain-containing protein</fullName>
    </recommendedName>
</protein>
<gene>
    <name evidence="3" type="ORF">METZ01_LOCUS214141</name>
</gene>
<dbReference type="EMBL" id="UINC01049464">
    <property type="protein sequence ID" value="SVB61287.1"/>
    <property type="molecule type" value="Genomic_DNA"/>
</dbReference>
<feature type="non-terminal residue" evidence="3">
    <location>
        <position position="153"/>
    </location>
</feature>
<dbReference type="PANTHER" id="PTHR13847">
    <property type="entry name" value="SARCOSINE DEHYDROGENASE-RELATED"/>
    <property type="match status" value="1"/>
</dbReference>
<dbReference type="GO" id="GO:0005737">
    <property type="term" value="C:cytoplasm"/>
    <property type="evidence" value="ECO:0007669"/>
    <property type="project" value="TreeGrafter"/>
</dbReference>
<dbReference type="InterPro" id="IPR006076">
    <property type="entry name" value="FAD-dep_OxRdtase"/>
</dbReference>
<sequence>MSVPQKAEYIIIGAGIHGLSTAWHLAQKLKAQGKGDGSKILVIEKDGIASGASGIACGVIRNNYFQPAMRELMAHSVEVWESDPKNFHYHNCGYMQISPASMEEDVASIYDQQKEIGYESAFIQGEKEVDAYMKSIFGDWQAKGVTSVLHEKK</sequence>
<dbReference type="GO" id="GO:0016491">
    <property type="term" value="F:oxidoreductase activity"/>
    <property type="evidence" value="ECO:0007669"/>
    <property type="project" value="UniProtKB-KW"/>
</dbReference>
<name>A0A382FGP0_9ZZZZ</name>
<organism evidence="3">
    <name type="scientific">marine metagenome</name>
    <dbReference type="NCBI Taxonomy" id="408172"/>
    <lineage>
        <taxon>unclassified sequences</taxon>
        <taxon>metagenomes</taxon>
        <taxon>ecological metagenomes</taxon>
    </lineage>
</organism>
<proteinExistence type="predicted"/>
<evidence type="ECO:0000256" key="1">
    <source>
        <dbReference type="ARBA" id="ARBA00023002"/>
    </source>
</evidence>
<dbReference type="SUPFAM" id="SSF51905">
    <property type="entry name" value="FAD/NAD(P)-binding domain"/>
    <property type="match status" value="1"/>
</dbReference>
<feature type="domain" description="FAD dependent oxidoreductase" evidence="2">
    <location>
        <begin position="9"/>
        <end position="130"/>
    </location>
</feature>
<keyword evidence="1" id="KW-0560">Oxidoreductase</keyword>
<dbReference type="PANTHER" id="PTHR13847:SF287">
    <property type="entry name" value="FAD-DEPENDENT OXIDOREDUCTASE DOMAIN-CONTAINING PROTEIN 1"/>
    <property type="match status" value="1"/>
</dbReference>
<dbReference type="AlphaFoldDB" id="A0A382FGP0"/>
<dbReference type="InterPro" id="IPR036188">
    <property type="entry name" value="FAD/NAD-bd_sf"/>
</dbReference>
<accession>A0A382FGP0</accession>
<reference evidence="3" key="1">
    <citation type="submission" date="2018-05" db="EMBL/GenBank/DDBJ databases">
        <authorList>
            <person name="Lanie J.A."/>
            <person name="Ng W.-L."/>
            <person name="Kazmierczak K.M."/>
            <person name="Andrzejewski T.M."/>
            <person name="Davidsen T.M."/>
            <person name="Wayne K.J."/>
            <person name="Tettelin H."/>
            <person name="Glass J.I."/>
            <person name="Rusch D."/>
            <person name="Podicherti R."/>
            <person name="Tsui H.-C.T."/>
            <person name="Winkler M.E."/>
        </authorList>
    </citation>
    <scope>NUCLEOTIDE SEQUENCE</scope>
</reference>
<evidence type="ECO:0000259" key="2">
    <source>
        <dbReference type="Pfam" id="PF01266"/>
    </source>
</evidence>
<evidence type="ECO:0000313" key="3">
    <source>
        <dbReference type="EMBL" id="SVB61287.1"/>
    </source>
</evidence>
<dbReference type="Pfam" id="PF01266">
    <property type="entry name" value="DAO"/>
    <property type="match status" value="1"/>
</dbReference>
<dbReference type="Gene3D" id="3.50.50.60">
    <property type="entry name" value="FAD/NAD(P)-binding domain"/>
    <property type="match status" value="1"/>
</dbReference>